<organism evidence="3 4">
    <name type="scientific">Ulvibacter litoralis</name>
    <dbReference type="NCBI Taxonomy" id="227084"/>
    <lineage>
        <taxon>Bacteria</taxon>
        <taxon>Pseudomonadati</taxon>
        <taxon>Bacteroidota</taxon>
        <taxon>Flavobacteriia</taxon>
        <taxon>Flavobacteriales</taxon>
        <taxon>Flavobacteriaceae</taxon>
        <taxon>Ulvibacter</taxon>
    </lineage>
</organism>
<evidence type="ECO:0000313" key="3">
    <source>
        <dbReference type="EMBL" id="SDE74103.1"/>
    </source>
</evidence>
<evidence type="ECO:0000313" key="4">
    <source>
        <dbReference type="Proteomes" id="UP000199321"/>
    </source>
</evidence>
<proteinExistence type="predicted"/>
<keyword evidence="2" id="KW-0732">Signal</keyword>
<dbReference type="EMBL" id="FNBA01000002">
    <property type="protein sequence ID" value="SDE74103.1"/>
    <property type="molecule type" value="Genomic_DNA"/>
</dbReference>
<name>A0A1G7FDV8_9FLAO</name>
<gene>
    <name evidence="3" type="ORF">SAMN05421855_102500</name>
</gene>
<dbReference type="OrthoDB" id="1427857at2"/>
<dbReference type="RefSeq" id="WP_093143102.1">
    <property type="nucleotide sequence ID" value="NZ_BMWO01000002.1"/>
</dbReference>
<evidence type="ECO:0000256" key="2">
    <source>
        <dbReference type="SAM" id="SignalP"/>
    </source>
</evidence>
<feature type="region of interest" description="Disordered" evidence="1">
    <location>
        <begin position="181"/>
        <end position="207"/>
    </location>
</feature>
<sequence length="442" mass="49627">MKTIVIAVLSISIYICSIAATAQTPQTPKTPNVQVSQHSDTSKTTTSTSYNTSVSTDGVEDQNQNVSVSVSNTNHSYSFRARYSGAKDQELKELIIKEMGTNNLTTSNGKLKWSLTSGNEDVYEIELRKGKLTMEVDKNSASPSLVEKIVNLGKSAKTIITGKSEANIEAEKLQREADRLKREADRMQREADRMKREEERLQREADRLNRSHTSVYEKDAERFTQEAKKLTSEAAQLTEEARHRGGVSSNIKNLLNEDRTRLEVRSSSKETWVWPTVQKELITSLLSDKLITSEATVHLTRDASGMYINGEKLKETNERKYSALFLKYGIAKNNYFSFDKSQNHIVIINEPIRLDELVNELKTVGFIRSVNDKVSIELNGYTMIKNGASLTPEKVSKYNALFLKHNIIAAPGKIIEFMGNGGYKIGYSLGPKSHIGTWVFPN</sequence>
<reference evidence="3 4" key="1">
    <citation type="submission" date="2016-10" db="EMBL/GenBank/DDBJ databases">
        <authorList>
            <person name="de Groot N.N."/>
        </authorList>
    </citation>
    <scope>NUCLEOTIDE SEQUENCE [LARGE SCALE GENOMIC DNA]</scope>
    <source>
        <strain evidence="3 4">DSM 16195</strain>
    </source>
</reference>
<feature type="region of interest" description="Disordered" evidence="1">
    <location>
        <begin position="25"/>
        <end position="63"/>
    </location>
</feature>
<protein>
    <submittedName>
        <fullName evidence="3">Uncharacterized protein</fullName>
    </submittedName>
</protein>
<evidence type="ECO:0000256" key="1">
    <source>
        <dbReference type="SAM" id="MobiDB-lite"/>
    </source>
</evidence>
<feature type="chain" id="PRO_5011626285" evidence="2">
    <location>
        <begin position="23"/>
        <end position="442"/>
    </location>
</feature>
<feature type="signal peptide" evidence="2">
    <location>
        <begin position="1"/>
        <end position="22"/>
    </location>
</feature>
<dbReference type="AlphaFoldDB" id="A0A1G7FDV8"/>
<accession>A0A1G7FDV8</accession>
<keyword evidence="4" id="KW-1185">Reference proteome</keyword>
<dbReference type="Proteomes" id="UP000199321">
    <property type="component" value="Unassembled WGS sequence"/>
</dbReference>
<dbReference type="STRING" id="227084.SAMN05421855_102500"/>